<dbReference type="AlphaFoldDB" id="G8R2G9"/>
<dbReference type="PATRIC" id="fig|926562.3.peg.3044"/>
<proteinExistence type="predicted"/>
<dbReference type="STRING" id="926562.Oweho_3026"/>
<evidence type="ECO:0000313" key="2">
    <source>
        <dbReference type="Proteomes" id="UP000005631"/>
    </source>
</evidence>
<dbReference type="InterPro" id="IPR053259">
    <property type="entry name" value="Golvesin-related_Golgi"/>
</dbReference>
<protein>
    <submittedName>
        <fullName evidence="1">Sulfotransferase family</fullName>
    </submittedName>
</protein>
<dbReference type="KEGG" id="oho:Oweho_3026"/>
<gene>
    <name evidence="1" type="ordered locus">Oweho_3026</name>
</gene>
<dbReference type="RefSeq" id="WP_014203328.1">
    <property type="nucleotide sequence ID" value="NC_016599.1"/>
</dbReference>
<dbReference type="EMBL" id="CP003156">
    <property type="protein sequence ID" value="AEV33981.1"/>
    <property type="molecule type" value="Genomic_DNA"/>
</dbReference>
<dbReference type="PANTHER" id="PTHR32301:SF6">
    <property type="entry name" value="GOLVESIN-RELATED"/>
    <property type="match status" value="1"/>
</dbReference>
<keyword evidence="1" id="KW-0808">Transferase</keyword>
<name>G8R2G9_OWEHD</name>
<dbReference type="OrthoDB" id="1407035at2"/>
<dbReference type="HOGENOM" id="CLU_054547_0_0_10"/>
<dbReference type="GO" id="GO:0016020">
    <property type="term" value="C:membrane"/>
    <property type="evidence" value="ECO:0007669"/>
    <property type="project" value="InterPro"/>
</dbReference>
<dbReference type="Gene3D" id="3.40.50.300">
    <property type="entry name" value="P-loop containing nucleotide triphosphate hydrolases"/>
    <property type="match status" value="1"/>
</dbReference>
<reference evidence="1 2" key="1">
    <citation type="journal article" date="2012" name="Stand. Genomic Sci.">
        <title>Genome sequence of the orange-pigmented seawater bacterium Owenweeksia hongkongensis type strain (UST20020801(T)).</title>
        <authorList>
            <person name="Riedel T."/>
            <person name="Held B."/>
            <person name="Nolan M."/>
            <person name="Lucas S."/>
            <person name="Lapidus A."/>
            <person name="Tice H."/>
            <person name="Del Rio T.G."/>
            <person name="Cheng J.F."/>
            <person name="Han C."/>
            <person name="Tapia R."/>
            <person name="Goodwin L.A."/>
            <person name="Pitluck S."/>
            <person name="Liolios K."/>
            <person name="Mavromatis K."/>
            <person name="Pagani I."/>
            <person name="Ivanova N."/>
            <person name="Mikhailova N."/>
            <person name="Pati A."/>
            <person name="Chen A."/>
            <person name="Palaniappan K."/>
            <person name="Rohde M."/>
            <person name="Tindall B.J."/>
            <person name="Detter J.C."/>
            <person name="Goker M."/>
            <person name="Woyke T."/>
            <person name="Bristow J."/>
            <person name="Eisen J.A."/>
            <person name="Markowitz V."/>
            <person name="Hugenholtz P."/>
            <person name="Klenk H.P."/>
            <person name="Kyrpides N.C."/>
        </authorList>
    </citation>
    <scope>NUCLEOTIDE SEQUENCE</scope>
    <source>
        <strain evidence="2">DSM 17368 / JCM 12287 / NRRL B-23963</strain>
    </source>
</reference>
<evidence type="ECO:0000313" key="1">
    <source>
        <dbReference type="EMBL" id="AEV33981.1"/>
    </source>
</evidence>
<dbReference type="SUPFAM" id="SSF52540">
    <property type="entry name" value="P-loop containing nucleoside triphosphate hydrolases"/>
    <property type="match status" value="1"/>
</dbReference>
<organism evidence="1 2">
    <name type="scientific">Owenweeksia hongkongensis (strain DSM 17368 / CIP 108786 / JCM 12287 / NRRL B-23963 / UST20020801)</name>
    <dbReference type="NCBI Taxonomy" id="926562"/>
    <lineage>
        <taxon>Bacteria</taxon>
        <taxon>Pseudomonadati</taxon>
        <taxon>Bacteroidota</taxon>
        <taxon>Flavobacteriia</taxon>
        <taxon>Flavobacteriales</taxon>
        <taxon>Owenweeksiaceae</taxon>
        <taxon>Owenweeksia</taxon>
    </lineage>
</organism>
<dbReference type="GO" id="GO:0008146">
    <property type="term" value="F:sulfotransferase activity"/>
    <property type="evidence" value="ECO:0007669"/>
    <property type="project" value="InterPro"/>
</dbReference>
<sequence length="229" mass="26432">MILKIFRNKTKVLFLHIPKTGGTAVKKALKKKFKPKELQLIYGFENFKTGVRDFATNKKSLGIGHFGWEPEMENMFKDAFKITFLRHPVARVISHYWHFQRSTLEGDQYLKGMSFEDFLETSFAQDWQTKRLGGGLYDTSLTSKACFEEALKNVKSRFEFVGITEEMDKSAAILSKKLSIDIGDVKRKNVNPEKAKEHEMALKYEAVILAKNQYDLQLYEAGLTRLNLC</sequence>
<dbReference type="Proteomes" id="UP000005631">
    <property type="component" value="Chromosome"/>
</dbReference>
<accession>G8R2G9</accession>
<dbReference type="InterPro" id="IPR027417">
    <property type="entry name" value="P-loop_NTPase"/>
</dbReference>
<dbReference type="eggNOG" id="ENOG5031NK6">
    <property type="taxonomic scope" value="Bacteria"/>
</dbReference>
<keyword evidence="2" id="KW-1185">Reference proteome</keyword>
<dbReference type="InterPro" id="IPR005331">
    <property type="entry name" value="Sulfotransferase"/>
</dbReference>
<dbReference type="Pfam" id="PF03567">
    <property type="entry name" value="Sulfotransfer_2"/>
    <property type="match status" value="1"/>
</dbReference>
<dbReference type="PANTHER" id="PTHR32301">
    <property type="entry name" value="COUNTIN RECEPTOR CNR3-RELATED"/>
    <property type="match status" value="1"/>
</dbReference>